<dbReference type="GO" id="GO:0008168">
    <property type="term" value="F:methyltransferase activity"/>
    <property type="evidence" value="ECO:0007669"/>
    <property type="project" value="UniProtKB-KW"/>
</dbReference>
<dbReference type="InterPro" id="IPR029426">
    <property type="entry name" value="FAM86_N"/>
</dbReference>
<dbReference type="GO" id="GO:0032259">
    <property type="term" value="P:methylation"/>
    <property type="evidence" value="ECO:0007669"/>
    <property type="project" value="UniProtKB-KW"/>
</dbReference>
<feature type="compositionally biased region" description="Low complexity" evidence="5">
    <location>
        <begin position="48"/>
        <end position="68"/>
    </location>
</feature>
<sequence>MARPRPRSRPRSRSRSRRAPCPWRRRSAMTAPGPRGAAVTGRGGGGPRVAQRGQRRAGNGRAAGSSPAEAAPRLLLAASSVRCCFTDSAPRAMAEQEQELGQELGLCFQRRFLAARQLRGFPWPELEQRLRSAPGSSLLADILHQTILHPLCVKYPPSIKYRRCFLTELIKKHESTTAEPLDELYDTLADILNEKESTRCYKNYLLPTGESVTLSESEAIISQGTTGLVTWDAALHLAEWAMENSTVFSNRTVLELGSGIGFTGLAICKTCNPKAYIFSDYHHCVLKQLVENIRLNGFAVQPGTTDLIQPKSEGQEAEGKNYQQPKLIVAELDWGSVTEKQLLDLQPDVIIAADVVYDPEVTASLIGMLQKLSTFRADGKPPEVYIAFTIRNPDTYHLFQAELDKVGIGWQIIPAHSTSIFLYDTQSNVTILQLFI</sequence>
<dbReference type="Proteomes" id="UP000694400">
    <property type="component" value="Chromosome 15"/>
</dbReference>
<dbReference type="Gene3D" id="3.40.50.150">
    <property type="entry name" value="Vaccinia Virus protein VP39"/>
    <property type="match status" value="1"/>
</dbReference>
<dbReference type="Pfam" id="PF14904">
    <property type="entry name" value="FAM86"/>
    <property type="match status" value="1"/>
</dbReference>
<comment type="similarity">
    <text evidence="1">Belongs to the class I-like SAM-binding methyltransferase superfamily. EEF2KMT family.</text>
</comment>
<feature type="domain" description="FAM86 N-terminal" evidence="6">
    <location>
        <begin position="107"/>
        <end position="191"/>
    </location>
</feature>
<reference evidence="7" key="2">
    <citation type="submission" date="2025-08" db="UniProtKB">
        <authorList>
            <consortium name="Ensembl"/>
        </authorList>
    </citation>
    <scope>IDENTIFICATION</scope>
</reference>
<name>A0A8B9R0U3_ANAPL</name>
<dbReference type="PANTHER" id="PTHR14614:SF130">
    <property type="entry name" value="PROTEIN-LYSINE N-METHYLTRANSFERASE EEF2KMT"/>
    <property type="match status" value="1"/>
</dbReference>
<reference evidence="7" key="3">
    <citation type="submission" date="2025-09" db="UniProtKB">
        <authorList>
            <consortium name="Ensembl"/>
        </authorList>
    </citation>
    <scope>IDENTIFICATION</scope>
</reference>
<reference evidence="7" key="1">
    <citation type="submission" date="2019-08" db="EMBL/GenBank/DDBJ databases">
        <title>Three high-quality genomes provides insights into domestication of ducks.</title>
        <authorList>
            <person name="Hou Z.C."/>
            <person name="Zhu F."/>
            <person name="Yin Z.T."/>
            <person name="Zhang F."/>
        </authorList>
    </citation>
    <scope>NUCLEOTIDE SEQUENCE [LARGE SCALE GENOMIC DNA]</scope>
</reference>
<keyword evidence="3" id="KW-0808">Transferase</keyword>
<evidence type="ECO:0000313" key="8">
    <source>
        <dbReference type="Proteomes" id="UP000694400"/>
    </source>
</evidence>
<evidence type="ECO:0000256" key="1">
    <source>
        <dbReference type="ARBA" id="ARBA00005511"/>
    </source>
</evidence>
<keyword evidence="4" id="KW-0949">S-adenosyl-L-methionine</keyword>
<evidence type="ECO:0000256" key="3">
    <source>
        <dbReference type="ARBA" id="ARBA00022679"/>
    </source>
</evidence>
<dbReference type="PANTHER" id="PTHR14614">
    <property type="entry name" value="HEPATOCELLULAR CARCINOMA-ASSOCIATED ANTIGEN"/>
    <property type="match status" value="1"/>
</dbReference>
<dbReference type="InterPro" id="IPR019410">
    <property type="entry name" value="Methyltransf_16"/>
</dbReference>
<keyword evidence="2" id="KW-0489">Methyltransferase</keyword>
<feature type="region of interest" description="Disordered" evidence="5">
    <location>
        <begin position="1"/>
        <end position="68"/>
    </location>
</feature>
<dbReference type="SUPFAM" id="SSF53335">
    <property type="entry name" value="S-adenosyl-L-methionine-dependent methyltransferases"/>
    <property type="match status" value="1"/>
</dbReference>
<dbReference type="InterPro" id="IPR029063">
    <property type="entry name" value="SAM-dependent_MTases_sf"/>
</dbReference>
<proteinExistence type="inferred from homology"/>
<feature type="compositionally biased region" description="Low complexity" evidence="5">
    <location>
        <begin position="28"/>
        <end position="40"/>
    </location>
</feature>
<dbReference type="Ensembl" id="ENSAPLT00020005278.1">
    <property type="protein sequence ID" value="ENSAPLP00020004893.1"/>
    <property type="gene ID" value="ENSAPLG00020003618.1"/>
</dbReference>
<evidence type="ECO:0000313" key="7">
    <source>
        <dbReference type="Ensembl" id="ENSAPLP00020004893.1"/>
    </source>
</evidence>
<dbReference type="AlphaFoldDB" id="A0A8B9R0U3"/>
<accession>A0A8B9R0U3</accession>
<feature type="compositionally biased region" description="Basic residues" evidence="5">
    <location>
        <begin position="1"/>
        <end position="27"/>
    </location>
</feature>
<organism evidence="7 8">
    <name type="scientific">Anas platyrhynchos</name>
    <name type="common">Mallard</name>
    <name type="synonym">Anas boschas</name>
    <dbReference type="NCBI Taxonomy" id="8839"/>
    <lineage>
        <taxon>Eukaryota</taxon>
        <taxon>Metazoa</taxon>
        <taxon>Chordata</taxon>
        <taxon>Craniata</taxon>
        <taxon>Vertebrata</taxon>
        <taxon>Euteleostomi</taxon>
        <taxon>Archelosauria</taxon>
        <taxon>Archosauria</taxon>
        <taxon>Dinosauria</taxon>
        <taxon>Saurischia</taxon>
        <taxon>Theropoda</taxon>
        <taxon>Coelurosauria</taxon>
        <taxon>Aves</taxon>
        <taxon>Neognathae</taxon>
        <taxon>Galloanserae</taxon>
        <taxon>Anseriformes</taxon>
        <taxon>Anatidae</taxon>
        <taxon>Anatinae</taxon>
        <taxon>Anas</taxon>
    </lineage>
</organism>
<dbReference type="GO" id="GO:0032991">
    <property type="term" value="C:protein-containing complex"/>
    <property type="evidence" value="ECO:0007669"/>
    <property type="project" value="TreeGrafter"/>
</dbReference>
<evidence type="ECO:0000256" key="5">
    <source>
        <dbReference type="SAM" id="MobiDB-lite"/>
    </source>
</evidence>
<evidence type="ECO:0000256" key="2">
    <source>
        <dbReference type="ARBA" id="ARBA00022603"/>
    </source>
</evidence>
<evidence type="ECO:0000256" key="4">
    <source>
        <dbReference type="ARBA" id="ARBA00022691"/>
    </source>
</evidence>
<dbReference type="Pfam" id="PF10294">
    <property type="entry name" value="Methyltransf_16"/>
    <property type="match status" value="2"/>
</dbReference>
<protein>
    <recommendedName>
        <fullName evidence="6">FAM86 N-terminal domain-containing protein</fullName>
    </recommendedName>
</protein>
<evidence type="ECO:0000259" key="6">
    <source>
        <dbReference type="Pfam" id="PF14904"/>
    </source>
</evidence>